<name>A0AAV4SGK2_CAEEX</name>
<evidence type="ECO:0000313" key="2">
    <source>
        <dbReference type="Proteomes" id="UP001054945"/>
    </source>
</evidence>
<accession>A0AAV4SGK2</accession>
<protein>
    <submittedName>
        <fullName evidence="1">Uncharacterized protein</fullName>
    </submittedName>
</protein>
<dbReference type="EMBL" id="BPLR01009403">
    <property type="protein sequence ID" value="GIY31640.1"/>
    <property type="molecule type" value="Genomic_DNA"/>
</dbReference>
<proteinExistence type="predicted"/>
<gene>
    <name evidence="1" type="ORF">CEXT_342471</name>
</gene>
<evidence type="ECO:0000313" key="1">
    <source>
        <dbReference type="EMBL" id="GIY31640.1"/>
    </source>
</evidence>
<comment type="caution">
    <text evidence="1">The sequence shown here is derived from an EMBL/GenBank/DDBJ whole genome shotgun (WGS) entry which is preliminary data.</text>
</comment>
<sequence length="107" mass="12784">MIFLESNWFETKLFFPPYRTYKEQKNLLKCFPWSEIYQLPFHSSKGKLSPTEPHTLVFENLTSYILMLLKSELEHAYRKKKIEKNISKSFAIQNFTKTSPSSKEKRA</sequence>
<dbReference type="Proteomes" id="UP001054945">
    <property type="component" value="Unassembled WGS sequence"/>
</dbReference>
<keyword evidence="2" id="KW-1185">Reference proteome</keyword>
<organism evidence="1 2">
    <name type="scientific">Caerostris extrusa</name>
    <name type="common">Bark spider</name>
    <name type="synonym">Caerostris bankana</name>
    <dbReference type="NCBI Taxonomy" id="172846"/>
    <lineage>
        <taxon>Eukaryota</taxon>
        <taxon>Metazoa</taxon>
        <taxon>Ecdysozoa</taxon>
        <taxon>Arthropoda</taxon>
        <taxon>Chelicerata</taxon>
        <taxon>Arachnida</taxon>
        <taxon>Araneae</taxon>
        <taxon>Araneomorphae</taxon>
        <taxon>Entelegynae</taxon>
        <taxon>Araneoidea</taxon>
        <taxon>Araneidae</taxon>
        <taxon>Caerostris</taxon>
    </lineage>
</organism>
<dbReference type="AlphaFoldDB" id="A0AAV4SGK2"/>
<reference evidence="1 2" key="1">
    <citation type="submission" date="2021-06" db="EMBL/GenBank/DDBJ databases">
        <title>Caerostris extrusa draft genome.</title>
        <authorList>
            <person name="Kono N."/>
            <person name="Arakawa K."/>
        </authorList>
    </citation>
    <scope>NUCLEOTIDE SEQUENCE [LARGE SCALE GENOMIC DNA]</scope>
</reference>